<organism evidence="2 3">
    <name type="scientific">Govanella unica</name>
    <dbReference type="NCBI Taxonomy" id="2975056"/>
    <lineage>
        <taxon>Bacteria</taxon>
        <taxon>Pseudomonadati</taxon>
        <taxon>Pseudomonadota</taxon>
        <taxon>Alphaproteobacteria</taxon>
        <taxon>Emcibacterales</taxon>
        <taxon>Govanellaceae</taxon>
        <taxon>Govanella</taxon>
    </lineage>
</organism>
<dbReference type="EMBL" id="JANWOI010000004">
    <property type="protein sequence ID" value="MDA5194932.1"/>
    <property type="molecule type" value="Genomic_DNA"/>
</dbReference>
<dbReference type="CDD" id="cd00093">
    <property type="entry name" value="HTH_XRE"/>
    <property type="match status" value="1"/>
</dbReference>
<dbReference type="Proteomes" id="UP001141619">
    <property type="component" value="Unassembled WGS sequence"/>
</dbReference>
<dbReference type="Gene3D" id="1.10.260.40">
    <property type="entry name" value="lambda repressor-like DNA-binding domains"/>
    <property type="match status" value="1"/>
</dbReference>
<gene>
    <name evidence="2" type="ORF">NYP16_13315</name>
</gene>
<protein>
    <submittedName>
        <fullName evidence="2">Helix-turn-helix transcriptional regulator</fullName>
    </submittedName>
</protein>
<dbReference type="Pfam" id="PF01381">
    <property type="entry name" value="HTH_3"/>
    <property type="match status" value="1"/>
</dbReference>
<sequence length="187" mass="20552">MQTRLYEIRKRKGLTLKDIAERVQPKTTIQTIGRLEKNERKMTLDWLYKIAKALECTPGELMPTASGSIPFVGMLTRGGHISPTTNESMGLQVPGEDPIAIKLAIKVGDLEIGDTLICDRSTHPDFQDCLNRDCLVTTADGQEVFGHLIAGSRANLFTVILGGEVVGVLTDIAIKSAARRIMLIRYS</sequence>
<dbReference type="GO" id="GO:0003677">
    <property type="term" value="F:DNA binding"/>
    <property type="evidence" value="ECO:0007669"/>
    <property type="project" value="InterPro"/>
</dbReference>
<comment type="caution">
    <text evidence="2">The sequence shown here is derived from an EMBL/GenBank/DDBJ whole genome shotgun (WGS) entry which is preliminary data.</text>
</comment>
<proteinExistence type="predicted"/>
<evidence type="ECO:0000313" key="3">
    <source>
        <dbReference type="Proteomes" id="UP001141619"/>
    </source>
</evidence>
<evidence type="ECO:0000313" key="2">
    <source>
        <dbReference type="EMBL" id="MDA5194932.1"/>
    </source>
</evidence>
<dbReference type="RefSeq" id="WP_274944638.1">
    <property type="nucleotide sequence ID" value="NZ_JANWOI010000004.1"/>
</dbReference>
<keyword evidence="3" id="KW-1185">Reference proteome</keyword>
<dbReference type="InterPro" id="IPR001387">
    <property type="entry name" value="Cro/C1-type_HTH"/>
</dbReference>
<reference evidence="2" key="1">
    <citation type="submission" date="2022-08" db="EMBL/GenBank/DDBJ databases">
        <authorList>
            <person name="Vandamme P."/>
            <person name="Hettiarachchi A."/>
            <person name="Peeters C."/>
            <person name="Cnockaert M."/>
            <person name="Carlier A."/>
        </authorList>
    </citation>
    <scope>NUCLEOTIDE SEQUENCE</scope>
    <source>
        <strain evidence="2">LMG 31809</strain>
    </source>
</reference>
<feature type="domain" description="HTH cro/C1-type" evidence="1">
    <location>
        <begin position="5"/>
        <end position="61"/>
    </location>
</feature>
<dbReference type="SUPFAM" id="SSF47413">
    <property type="entry name" value="lambda repressor-like DNA-binding domains"/>
    <property type="match status" value="1"/>
</dbReference>
<dbReference type="InterPro" id="IPR010982">
    <property type="entry name" value="Lambda_DNA-bd_dom_sf"/>
</dbReference>
<dbReference type="PROSITE" id="PS50943">
    <property type="entry name" value="HTH_CROC1"/>
    <property type="match status" value="1"/>
</dbReference>
<reference evidence="2" key="2">
    <citation type="journal article" date="2023" name="Syst. Appl. Microbiol.">
        <title>Govania unica gen. nov., sp. nov., a rare biosphere bacterium that represents a novel family in the class Alphaproteobacteria.</title>
        <authorList>
            <person name="Vandamme P."/>
            <person name="Peeters C."/>
            <person name="Hettiarachchi A."/>
            <person name="Cnockaert M."/>
            <person name="Carlier A."/>
        </authorList>
    </citation>
    <scope>NUCLEOTIDE SEQUENCE</scope>
    <source>
        <strain evidence="2">LMG 31809</strain>
    </source>
</reference>
<name>A0A9X3U0T1_9PROT</name>
<dbReference type="AlphaFoldDB" id="A0A9X3U0T1"/>
<evidence type="ECO:0000259" key="1">
    <source>
        <dbReference type="PROSITE" id="PS50943"/>
    </source>
</evidence>
<dbReference type="SMART" id="SM00530">
    <property type="entry name" value="HTH_XRE"/>
    <property type="match status" value="1"/>
</dbReference>
<accession>A0A9X3U0T1</accession>